<dbReference type="Gene3D" id="2.30.40.10">
    <property type="entry name" value="Urease, subunit C, domain 1"/>
    <property type="match status" value="1"/>
</dbReference>
<dbReference type="AlphaFoldDB" id="A0AAW9R6H5"/>
<dbReference type="GO" id="GO:0016810">
    <property type="term" value="F:hydrolase activity, acting on carbon-nitrogen (but not peptide) bonds"/>
    <property type="evidence" value="ECO:0007669"/>
    <property type="project" value="InterPro"/>
</dbReference>
<organism evidence="3 4">
    <name type="scientific">Elongatibacter sediminis</name>
    <dbReference type="NCBI Taxonomy" id="3119006"/>
    <lineage>
        <taxon>Bacteria</taxon>
        <taxon>Pseudomonadati</taxon>
        <taxon>Pseudomonadota</taxon>
        <taxon>Gammaproteobacteria</taxon>
        <taxon>Chromatiales</taxon>
        <taxon>Wenzhouxiangellaceae</taxon>
        <taxon>Elongatibacter</taxon>
    </lineage>
</organism>
<feature type="domain" description="Amidohydrolase-related" evidence="2">
    <location>
        <begin position="80"/>
        <end position="420"/>
    </location>
</feature>
<dbReference type="SUPFAM" id="SSF51556">
    <property type="entry name" value="Metallo-dependent hydrolases"/>
    <property type="match status" value="1"/>
</dbReference>
<evidence type="ECO:0000313" key="3">
    <source>
        <dbReference type="EMBL" id="MEJ8566395.1"/>
    </source>
</evidence>
<dbReference type="Gene3D" id="3.20.20.140">
    <property type="entry name" value="Metal-dependent hydrolases"/>
    <property type="match status" value="1"/>
</dbReference>
<dbReference type="EMBL" id="JAZHOG010000001">
    <property type="protein sequence ID" value="MEJ8566395.1"/>
    <property type="molecule type" value="Genomic_DNA"/>
</dbReference>
<reference evidence="3 4" key="1">
    <citation type="submission" date="2024-02" db="EMBL/GenBank/DDBJ databases">
        <title>A novel Wenzhouxiangellaceae bacterium, isolated from coastal sediments.</title>
        <authorList>
            <person name="Du Z.-J."/>
            <person name="Ye Y.-Q."/>
            <person name="Zhang X.-Y."/>
        </authorList>
    </citation>
    <scope>NUCLEOTIDE SEQUENCE [LARGE SCALE GENOMIC DNA]</scope>
    <source>
        <strain evidence="3 4">CH-27</strain>
    </source>
</reference>
<dbReference type="InterPro" id="IPR032466">
    <property type="entry name" value="Metal_Hydrolase"/>
</dbReference>
<dbReference type="SUPFAM" id="SSF51338">
    <property type="entry name" value="Composite domain of metallo-dependent hydrolases"/>
    <property type="match status" value="1"/>
</dbReference>
<dbReference type="PANTHER" id="PTHR43135:SF3">
    <property type="entry name" value="ALPHA-D-RIBOSE 1-METHYLPHOSPHONATE 5-TRIPHOSPHATE DIPHOSPHATASE"/>
    <property type="match status" value="1"/>
</dbReference>
<dbReference type="PANTHER" id="PTHR43135">
    <property type="entry name" value="ALPHA-D-RIBOSE 1-METHYLPHOSPHONATE 5-TRIPHOSPHATE DIPHOSPHATASE"/>
    <property type="match status" value="1"/>
</dbReference>
<dbReference type="Pfam" id="PF01979">
    <property type="entry name" value="Amidohydro_1"/>
    <property type="match status" value="1"/>
</dbReference>
<gene>
    <name evidence="3" type="ORF">V3330_02050</name>
</gene>
<sequence length="426" mass="45174">MRDLSYLFGLIGFLVASAWGQPAIAETGTPGTLVIHNARIVTGTGRVIENGSVLVADGRIQSVNDGDATGDQRIDAGGRTLMPGFIDGHRHIVPGDPSQWSDEAAAVQMQSLLDAGFTTVLSCGDPLERILQLRQQLADGSVNGPRLLTTGFMPLAQPTGPRPTVDPARAESSWAPRTQAEPIPDAATLATLKKYSDAGVDAIKTVLMVSPGGPEKETLKLIVREGKRLGLPVVTHAVTVMDTVAAVEAGVASLVHTPVDGELNEADLHLIAESGIPMMTTLGVFVPFFAPDNQPLFRDGTPFPWERLYHAGEGAVNARLLWNAGTDLAFGTDTRYGVTPERDHRHLLAHEIRSLEMVFSPTDIVTIMTGNAAAALGRQDEIGTVEAGKLADLVLLDGNPLTDSSALLNVDLVLKQGAIVADHRKP</sequence>
<proteinExistence type="predicted"/>
<evidence type="ECO:0000256" key="1">
    <source>
        <dbReference type="SAM" id="MobiDB-lite"/>
    </source>
</evidence>
<feature type="region of interest" description="Disordered" evidence="1">
    <location>
        <begin position="153"/>
        <end position="176"/>
    </location>
</feature>
<keyword evidence="4" id="KW-1185">Reference proteome</keyword>
<name>A0AAW9R6H5_9GAMM</name>
<comment type="caution">
    <text evidence="3">The sequence shown here is derived from an EMBL/GenBank/DDBJ whole genome shotgun (WGS) entry which is preliminary data.</text>
</comment>
<dbReference type="InterPro" id="IPR051781">
    <property type="entry name" value="Metallo-dep_Hydrolase"/>
</dbReference>
<dbReference type="Proteomes" id="UP001359886">
    <property type="component" value="Unassembled WGS sequence"/>
</dbReference>
<evidence type="ECO:0000259" key="2">
    <source>
        <dbReference type="Pfam" id="PF01979"/>
    </source>
</evidence>
<evidence type="ECO:0000313" key="4">
    <source>
        <dbReference type="Proteomes" id="UP001359886"/>
    </source>
</evidence>
<dbReference type="RefSeq" id="WP_354693715.1">
    <property type="nucleotide sequence ID" value="NZ_JAZHOG010000001.1"/>
</dbReference>
<protein>
    <submittedName>
        <fullName evidence="3">Amidohydrolase family protein</fullName>
    </submittedName>
</protein>
<accession>A0AAW9R6H5</accession>
<dbReference type="InterPro" id="IPR006680">
    <property type="entry name" value="Amidohydro-rel"/>
</dbReference>
<dbReference type="InterPro" id="IPR011059">
    <property type="entry name" value="Metal-dep_hydrolase_composite"/>
</dbReference>